<dbReference type="SMART" id="SM00382">
    <property type="entry name" value="AAA"/>
    <property type="match status" value="1"/>
</dbReference>
<feature type="domain" description="AAA+ ATPase" evidence="5">
    <location>
        <begin position="123"/>
        <end position="266"/>
    </location>
</feature>
<dbReference type="HOGENOM" id="CLU_008681_7_0_1"/>
<organism evidence="7">
    <name type="scientific">Blumeria graminis f. sp. tritici 96224</name>
    <dbReference type="NCBI Taxonomy" id="1268274"/>
    <lineage>
        <taxon>Eukaryota</taxon>
        <taxon>Fungi</taxon>
        <taxon>Dikarya</taxon>
        <taxon>Ascomycota</taxon>
        <taxon>Pezizomycotina</taxon>
        <taxon>Leotiomycetes</taxon>
        <taxon>Erysiphales</taxon>
        <taxon>Erysiphaceae</taxon>
        <taxon>Blumeria</taxon>
    </lineage>
</organism>
<dbReference type="PANTHER" id="PTHR12169:SF2">
    <property type="entry name" value="AFG1P"/>
    <property type="match status" value="1"/>
</dbReference>
<protein>
    <submittedName>
        <fullName evidence="7">Bgt-217</fullName>
    </submittedName>
</protein>
<evidence type="ECO:0000256" key="4">
    <source>
        <dbReference type="SAM" id="MobiDB-lite"/>
    </source>
</evidence>
<dbReference type="AlphaFoldDB" id="A0A061HL45"/>
<dbReference type="Pfam" id="PF03969">
    <property type="entry name" value="AFG1_ATPase"/>
    <property type="match status" value="2"/>
</dbReference>
<dbReference type="OrthoDB" id="548867at2759"/>
<evidence type="ECO:0000313" key="6">
    <source>
        <dbReference type="EMBL" id="EPQ67132.1"/>
    </source>
</evidence>
<evidence type="ECO:0000256" key="2">
    <source>
        <dbReference type="ARBA" id="ARBA00022741"/>
    </source>
</evidence>
<feature type="compositionally biased region" description="Basic and acidic residues" evidence="4">
    <location>
        <begin position="316"/>
        <end position="334"/>
    </location>
</feature>
<name>A0A061HL45_BLUGR</name>
<dbReference type="Gene3D" id="3.40.50.300">
    <property type="entry name" value="P-loop containing nucleotide triphosphate hydrolases"/>
    <property type="match status" value="1"/>
</dbReference>
<dbReference type="InterPro" id="IPR027417">
    <property type="entry name" value="P-loop_NTPase"/>
</dbReference>
<keyword evidence="3" id="KW-0067">ATP-binding</keyword>
<evidence type="ECO:0000259" key="5">
    <source>
        <dbReference type="SMART" id="SM00382"/>
    </source>
</evidence>
<reference evidence="6" key="2">
    <citation type="submission" date="2013-01" db="EMBL/GenBank/DDBJ databases">
        <title>The wheat powdery mildew genome reveals unique evolution of an obligate biotroph.</title>
        <authorList>
            <person name="Oberhaensli S."/>
            <person name="Wicker T."/>
            <person name="Keller B."/>
        </authorList>
    </citation>
    <scope>NUCLEOTIDE SEQUENCE</scope>
    <source>
        <strain evidence="6">96224</strain>
    </source>
</reference>
<evidence type="ECO:0000313" key="8">
    <source>
        <dbReference type="Proteomes" id="UP000053110"/>
    </source>
</evidence>
<dbReference type="CDD" id="cd00009">
    <property type="entry name" value="AAA"/>
    <property type="match status" value="1"/>
</dbReference>
<gene>
    <name evidence="6" type="ORF">BGT96224_217</name>
    <name evidence="7" type="ORF">BGT96224V2_LOCUS320</name>
</gene>
<proteinExistence type="inferred from homology"/>
<dbReference type="PANTHER" id="PTHR12169">
    <property type="entry name" value="ATPASE N2B"/>
    <property type="match status" value="1"/>
</dbReference>
<dbReference type="EMBL" id="KE373938">
    <property type="protein sequence ID" value="EPQ67132.1"/>
    <property type="molecule type" value="Genomic_DNA"/>
</dbReference>
<sequence>MPLPVSSYVPAITNPLTIYRSLLATKRIEPDPSQYRLAIHLQNLYFRLIDYSPHLEYSQRLKDLSRLVRNPTQNDENTHVAALGHPLRQNPLFARLFSKKVRRESLALTRVLTSYESAISLSSPQGLLVHGEVGSGKSMLVDILADGLPNEKKKKWHFNTFMLETLAQLEDYRRMRQEASVEDSVSEYPILWLAKELIEKSPIIFFDEFQLPDKAASKILSQLMTVFFQLGGVLIATSNRMPEELSKASGLDFAKLPKRSMVGSTLGLERKHTFDTSPSNNEYAGFVEVLKARCEIWNMEGERDWRRRDYKEIKPKAETDHLPRRSTSDPEKISKNAANVNLTNEEPGDYCPRLPEMYFVRSVENDAAWDSVIKSVLSSNPTNPSKWIPKKLLVYAREVIVPRHSDKVTYWLFSELCQGFLGPADYITLASNFHTFILDEVPIMTLIQKNEARRLITLLDALYEARCKLILRAEAGPDDIFFPEISTPALKASEHGENDMGDAVYLETISEIYQDKTSPFRPNISAYTDNPESSFEQTESAASSQIIEKGHVINHQVDFGRVSAFTGEDERFIYKRARSRLWEMCGSRWHARSDPNWWRPLPAEVRRWERSNPLGTTQTDVRFTGSDVMIGDFIELDKPAGLQGLKNEEDMLTTKGSCKTKCKK</sequence>
<dbReference type="GO" id="GO:0005524">
    <property type="term" value="F:ATP binding"/>
    <property type="evidence" value="ECO:0007669"/>
    <property type="project" value="UniProtKB-KW"/>
</dbReference>
<dbReference type="EMBL" id="UIGY01000001">
    <property type="protein sequence ID" value="SUZ07673.1"/>
    <property type="molecule type" value="Genomic_DNA"/>
</dbReference>
<keyword evidence="2" id="KW-0547">Nucleotide-binding</keyword>
<dbReference type="InterPro" id="IPR003593">
    <property type="entry name" value="AAA+_ATPase"/>
</dbReference>
<reference evidence="7" key="3">
    <citation type="submission" date="2018-07" db="EMBL/GenBank/DDBJ databases">
        <authorList>
            <person name="Quirk P.G."/>
            <person name="Krulwich T.A."/>
        </authorList>
    </citation>
    <scope>NUCLEOTIDE SEQUENCE</scope>
    <source>
        <strain evidence="7">96224</strain>
    </source>
</reference>
<accession>A0A061HL45</accession>
<comment type="similarity">
    <text evidence="1">Belongs to the AFG1 ATPase family.</text>
</comment>
<evidence type="ECO:0000256" key="1">
    <source>
        <dbReference type="ARBA" id="ARBA00010322"/>
    </source>
</evidence>
<dbReference type="GO" id="GO:0005739">
    <property type="term" value="C:mitochondrion"/>
    <property type="evidence" value="ECO:0007669"/>
    <property type="project" value="TreeGrafter"/>
</dbReference>
<dbReference type="GO" id="GO:0016887">
    <property type="term" value="F:ATP hydrolysis activity"/>
    <property type="evidence" value="ECO:0007669"/>
    <property type="project" value="InterPro"/>
</dbReference>
<evidence type="ECO:0000313" key="7">
    <source>
        <dbReference type="EMBL" id="SUZ07673.1"/>
    </source>
</evidence>
<evidence type="ECO:0000256" key="3">
    <source>
        <dbReference type="ARBA" id="ARBA00022840"/>
    </source>
</evidence>
<dbReference type="SUPFAM" id="SSF52540">
    <property type="entry name" value="P-loop containing nucleoside triphosphate hydrolases"/>
    <property type="match status" value="1"/>
</dbReference>
<dbReference type="InterPro" id="IPR005654">
    <property type="entry name" value="ATPase_AFG1-like"/>
</dbReference>
<feature type="region of interest" description="Disordered" evidence="4">
    <location>
        <begin position="316"/>
        <end position="337"/>
    </location>
</feature>
<dbReference type="Proteomes" id="UP000053110">
    <property type="component" value="Unassembled WGS sequence"/>
</dbReference>
<reference evidence="8" key="1">
    <citation type="journal article" date="2013" name="Nat. Genet.">
        <title>The wheat powdery mildew genome shows the unique evolution of an obligate biotroph.</title>
        <authorList>
            <person name="Wicker T."/>
            <person name="Oberhaensli S."/>
            <person name="Parlange F."/>
            <person name="Buchmann J.P."/>
            <person name="Shatalina M."/>
            <person name="Roffler S."/>
            <person name="Ben-David R."/>
            <person name="Dolezel J."/>
            <person name="Simkova H."/>
            <person name="Schulze-Lefert P."/>
            <person name="Spanu P.D."/>
            <person name="Bruggmann R."/>
            <person name="Amselem J."/>
            <person name="Quesneville H."/>
            <person name="Ver Loren van Themaat E."/>
            <person name="Paape T."/>
            <person name="Shimizu K.K."/>
            <person name="Keller B."/>
        </authorList>
    </citation>
    <scope>NUCLEOTIDE SEQUENCE [LARGE SCALE GENOMIC DNA]</scope>
    <source>
        <strain evidence="8">96224</strain>
    </source>
</reference>